<comment type="subunit">
    <text evidence="8">Homodimer. Binds to stalled ribosomes, contacting rRNA.</text>
</comment>
<proteinExistence type="inferred from homology"/>
<dbReference type="EC" id="3.6.4.-" evidence="8"/>
<dbReference type="GO" id="GO:0005524">
    <property type="term" value="F:ATP binding"/>
    <property type="evidence" value="ECO:0007669"/>
    <property type="project" value="UniProtKB-UniRule"/>
</dbReference>
<dbReference type="HOGENOM" id="CLU_011252_2_1_9"/>
<dbReference type="CDD" id="cd06503">
    <property type="entry name" value="ATP-synt_Fo_b"/>
    <property type="match status" value="1"/>
</dbReference>
<evidence type="ECO:0000256" key="1">
    <source>
        <dbReference type="ARBA" id="ARBA00022722"/>
    </source>
</evidence>
<dbReference type="GO" id="GO:0140664">
    <property type="term" value="F:ATP-dependent DNA damage sensor activity"/>
    <property type="evidence" value="ECO:0007669"/>
    <property type="project" value="InterPro"/>
</dbReference>
<evidence type="ECO:0000256" key="8">
    <source>
        <dbReference type="HAMAP-Rule" id="MF_00092"/>
    </source>
</evidence>
<feature type="binding site" evidence="8">
    <location>
        <begin position="336"/>
        <end position="343"/>
    </location>
    <ligand>
        <name>ATP</name>
        <dbReference type="ChEBI" id="CHEBI:30616"/>
    </ligand>
</feature>
<dbReference type="PANTHER" id="PTHR48466">
    <property type="entry name" value="OS10G0509000 PROTEIN-RELATED"/>
    <property type="match status" value="1"/>
</dbReference>
<comment type="caution">
    <text evidence="11">The sequence shown here is derived from an EMBL/GenBank/DDBJ whole genome shotgun (WGS) entry which is preliminary data.</text>
</comment>
<evidence type="ECO:0000259" key="10">
    <source>
        <dbReference type="PROSITE" id="PS50828"/>
    </source>
</evidence>
<dbReference type="GO" id="GO:0004519">
    <property type="term" value="F:endonuclease activity"/>
    <property type="evidence" value="ECO:0007669"/>
    <property type="project" value="UniProtKB-UniRule"/>
</dbReference>
<dbReference type="SUPFAM" id="SSF160443">
    <property type="entry name" value="SMR domain-like"/>
    <property type="match status" value="1"/>
</dbReference>
<dbReference type="GO" id="GO:0019843">
    <property type="term" value="F:rRNA binding"/>
    <property type="evidence" value="ECO:0007669"/>
    <property type="project" value="UniProtKB-UniRule"/>
</dbReference>
<dbReference type="GO" id="GO:0043023">
    <property type="term" value="F:ribosomal large subunit binding"/>
    <property type="evidence" value="ECO:0007669"/>
    <property type="project" value="UniProtKB-UniRule"/>
</dbReference>
<dbReference type="GO" id="GO:0030983">
    <property type="term" value="F:mismatched DNA binding"/>
    <property type="evidence" value="ECO:0007669"/>
    <property type="project" value="InterPro"/>
</dbReference>
<dbReference type="SUPFAM" id="SSF48334">
    <property type="entry name" value="DNA repair protein MutS, domain III"/>
    <property type="match status" value="1"/>
</dbReference>
<feature type="coiled-coil region" evidence="9">
    <location>
        <begin position="506"/>
        <end position="617"/>
    </location>
</feature>
<dbReference type="CDD" id="cd03280">
    <property type="entry name" value="ABC_MutS2"/>
    <property type="match status" value="1"/>
</dbReference>
<dbReference type="SMART" id="SM00463">
    <property type="entry name" value="SMR"/>
    <property type="match status" value="1"/>
</dbReference>
<evidence type="ECO:0000313" key="12">
    <source>
        <dbReference type="Proteomes" id="UP000003178"/>
    </source>
</evidence>
<keyword evidence="6 8" id="KW-0694">RNA-binding</keyword>
<keyword evidence="1 8" id="KW-0540">Nuclease</keyword>
<dbReference type="HAMAP" id="MF_00092">
    <property type="entry name" value="MutS2"/>
    <property type="match status" value="1"/>
</dbReference>
<protein>
    <recommendedName>
        <fullName evidence="8">Endonuclease MutS2</fullName>
        <ecNumber evidence="8">3.1.-.-</ecNumber>
    </recommendedName>
    <alternativeName>
        <fullName evidence="8">Ribosome-associated protein quality control-upstream factor</fullName>
        <shortName evidence="8">RQC-upstream factor</shortName>
        <shortName evidence="8">RqcU</shortName>
        <ecNumber evidence="8">3.6.4.-</ecNumber>
    </alternativeName>
</protein>
<dbReference type="InterPro" id="IPR046893">
    <property type="entry name" value="MSSS"/>
</dbReference>
<dbReference type="SUPFAM" id="SSF52540">
    <property type="entry name" value="P-loop containing nucleoside triphosphate hydrolases"/>
    <property type="match status" value="1"/>
</dbReference>
<dbReference type="eggNOG" id="COG1193">
    <property type="taxonomic scope" value="Bacteria"/>
</dbReference>
<dbReference type="EC" id="3.1.-.-" evidence="8"/>
<keyword evidence="4 8" id="KW-0378">Hydrolase</keyword>
<gene>
    <name evidence="8" type="primary">mutS2</name>
    <name evidence="8" type="synonym">rqcU</name>
    <name evidence="11" type="ORF">CLOHIR_01803</name>
</gene>
<dbReference type="InterPro" id="IPR045076">
    <property type="entry name" value="MutS"/>
</dbReference>
<dbReference type="GO" id="GO:0016887">
    <property type="term" value="F:ATP hydrolysis activity"/>
    <property type="evidence" value="ECO:0007669"/>
    <property type="project" value="InterPro"/>
</dbReference>
<dbReference type="GO" id="GO:0072344">
    <property type="term" value="P:rescue of stalled ribosome"/>
    <property type="evidence" value="ECO:0007669"/>
    <property type="project" value="UniProtKB-UniRule"/>
</dbReference>
<dbReference type="Proteomes" id="UP000003178">
    <property type="component" value="Unassembled WGS sequence"/>
</dbReference>
<dbReference type="InterPro" id="IPR000432">
    <property type="entry name" value="DNA_mismatch_repair_MutS_C"/>
</dbReference>
<dbReference type="AlphaFoldDB" id="B6G0Z7"/>
<keyword evidence="2 8" id="KW-0699">rRNA-binding</keyword>
<dbReference type="PROSITE" id="PS00486">
    <property type="entry name" value="DNA_MISMATCH_REPAIR_2"/>
    <property type="match status" value="1"/>
</dbReference>
<comment type="function">
    <text evidence="8">Endonuclease that is involved in the suppression of homologous recombination and thus may have a key role in the control of bacterial genetic diversity.</text>
</comment>
<keyword evidence="3 8" id="KW-0547">Nucleotide-binding</keyword>
<keyword evidence="5 8" id="KW-0067">ATP-binding</keyword>
<dbReference type="PROSITE" id="PS50828">
    <property type="entry name" value="SMR"/>
    <property type="match status" value="1"/>
</dbReference>
<dbReference type="STRING" id="500633.CLOHIR_01803"/>
<reference evidence="11 12" key="1">
    <citation type="submission" date="2008-09" db="EMBL/GenBank/DDBJ databases">
        <authorList>
            <person name="Fulton L."/>
            <person name="Clifton S."/>
            <person name="Fulton B."/>
            <person name="Xu J."/>
            <person name="Minx P."/>
            <person name="Pepin K.H."/>
            <person name="Johnson M."/>
            <person name="Thiruvilangam P."/>
            <person name="Bhonagiri V."/>
            <person name="Nash W.E."/>
            <person name="Mardis E.R."/>
            <person name="Wilson R.K."/>
        </authorList>
    </citation>
    <scope>NUCLEOTIDE SEQUENCE [LARGE SCALE GENOMIC DNA]</scope>
    <source>
        <strain evidence="11 12">DSM 13275</strain>
    </source>
</reference>
<dbReference type="OrthoDB" id="9808166at2"/>
<evidence type="ECO:0000256" key="7">
    <source>
        <dbReference type="ARBA" id="ARBA00023125"/>
    </source>
</evidence>
<dbReference type="Pfam" id="PF01713">
    <property type="entry name" value="Smr"/>
    <property type="match status" value="1"/>
</dbReference>
<dbReference type="InterPro" id="IPR002625">
    <property type="entry name" value="Smr_dom"/>
</dbReference>
<name>B6G0Z7_PEPHT</name>
<comment type="similarity">
    <text evidence="8">Belongs to the DNA mismatch repair MutS family. MutS2 subfamily.</text>
</comment>
<sequence>MDNKSFKVLEFDKIIEILKTKASSSLGLHKIENLEPSSDFEEVQYRLQETTEAQSILIKRGHVNLGGIHDVLDKVKRAEIGASLDPGSLLMVADTLRAARVLSNSLSGDGEEEDFNYPIIQSLATSLYIHREIEDAVYNAIVSEIEIADSASHTLRDIRRKIVQKNQSIRSKLNTIISSATYQKYLQDSIISMRGDRFVVPVKAEYRSVVAGIVHDQSSSGATLFIEPMSIVEMNNELRKLKLDEQEEIERILAELSKMIGEIAREIISNQEILEKIDFIFAKGKLSLEMKGIDPKLNKDKSFVIKNGRHPLLDPKKVIANTIYLGDEFHTLVITGPNTGGKTVTIKTVGLFALMTQSGLHIPADFGSSMCVYDNIFADIGDEQSIEQSLSTFSSHMTRIVSILDKVTEDSLVIFDELGAGTDPVEGAALAIAILEDVRMAGAKCIATTHYSELKNYALTKKGVENAAVEFDVETLSPTYRLLIGVPGKSNAFEISKKLGLSEFVINRAKEFINTENIELEDLLQNVEKNRIKAEEDRAEAEKLKTEIQMIRDAEAEKLEKLTNQKEKMMERARSEAFSITRQAKEEVDEIIKRLRELEQERASKEKNRQIEQLRKELTDSMGSLQPTVKSMIVPKVASKEIKNLKVGEDVKVITLNQEGTVVSADDKKKEAVVQIGIMKMTLPYKSLQRIKNQQQATVTKKTRSVIKAKSGRVKGEVDLRGMNLEEATLELEKYLDDATVAGLEQVTVIHGVGTGVLKTGLQDVLKKNKHVKKKRPGGYGEGGVGVTIVTLK</sequence>
<evidence type="ECO:0000256" key="4">
    <source>
        <dbReference type="ARBA" id="ARBA00022801"/>
    </source>
</evidence>
<keyword evidence="7 8" id="KW-0238">DNA-binding</keyword>
<dbReference type="InterPro" id="IPR005747">
    <property type="entry name" value="MutS2"/>
</dbReference>
<dbReference type="EMBL" id="ABWP01000070">
    <property type="protein sequence ID" value="EEA84572.1"/>
    <property type="molecule type" value="Genomic_DNA"/>
</dbReference>
<keyword evidence="12" id="KW-1185">Reference proteome</keyword>
<evidence type="ECO:0000256" key="9">
    <source>
        <dbReference type="SAM" id="Coils"/>
    </source>
</evidence>
<dbReference type="PANTHER" id="PTHR48466:SF2">
    <property type="entry name" value="OS10G0509000 PROTEIN"/>
    <property type="match status" value="1"/>
</dbReference>
<dbReference type="GO" id="GO:0006298">
    <property type="term" value="P:mismatch repair"/>
    <property type="evidence" value="ECO:0007669"/>
    <property type="project" value="InterPro"/>
</dbReference>
<dbReference type="SMART" id="SM00534">
    <property type="entry name" value="MUTSac"/>
    <property type="match status" value="1"/>
</dbReference>
<keyword evidence="9" id="KW-0175">Coiled coil</keyword>
<dbReference type="Gene3D" id="3.40.50.300">
    <property type="entry name" value="P-loop containing nucleotide triphosphate hydrolases"/>
    <property type="match status" value="1"/>
</dbReference>
<dbReference type="InterPro" id="IPR036187">
    <property type="entry name" value="DNA_mismatch_repair_MutS_sf"/>
</dbReference>
<keyword evidence="8" id="KW-0255">Endonuclease</keyword>
<dbReference type="Pfam" id="PF20297">
    <property type="entry name" value="MSSS"/>
    <property type="match status" value="1"/>
</dbReference>
<dbReference type="Gene3D" id="3.30.1370.110">
    <property type="match status" value="1"/>
</dbReference>
<evidence type="ECO:0000256" key="6">
    <source>
        <dbReference type="ARBA" id="ARBA00022884"/>
    </source>
</evidence>
<evidence type="ECO:0000313" key="11">
    <source>
        <dbReference type="EMBL" id="EEA84572.1"/>
    </source>
</evidence>
<comment type="function">
    <text evidence="8">Acts as a ribosome collision sensor, splitting the ribosome into its 2 subunits. Detects stalled/collided 70S ribosomes which it binds and splits by an ATP-hydrolysis driven conformational change. Acts upstream of the ribosome quality control system (RQC), a ribosome-associated complex that mediates the extraction of incompletely synthesized nascent chains from stalled ribosomes and their subsequent degradation. Probably generates substrates for RQC.</text>
</comment>
<feature type="domain" description="Smr" evidence="10">
    <location>
        <begin position="718"/>
        <end position="793"/>
    </location>
</feature>
<dbReference type="PIRSF" id="PIRSF005814">
    <property type="entry name" value="MutS_YshD"/>
    <property type="match status" value="1"/>
</dbReference>
<accession>B6G0Z7</accession>
<dbReference type="FunFam" id="3.40.50.300:FF:000830">
    <property type="entry name" value="Endonuclease MutS2"/>
    <property type="match status" value="1"/>
</dbReference>
<dbReference type="RefSeq" id="WP_006440665.1">
    <property type="nucleotide sequence ID" value="NZ_DS995358.1"/>
</dbReference>
<dbReference type="SMART" id="SM00533">
    <property type="entry name" value="MUTSd"/>
    <property type="match status" value="1"/>
</dbReference>
<reference evidence="11 12" key="2">
    <citation type="submission" date="2008-10" db="EMBL/GenBank/DDBJ databases">
        <title>Draft genome sequence of Clostridium hiranonis (DSM 13275).</title>
        <authorList>
            <person name="Sudarsanam P."/>
            <person name="Ley R."/>
            <person name="Guruge J."/>
            <person name="Turnbaugh P.J."/>
            <person name="Mahowald M."/>
            <person name="Liep D."/>
            <person name="Gordon J."/>
        </authorList>
    </citation>
    <scope>NUCLEOTIDE SEQUENCE [LARGE SCALE GENOMIC DNA]</scope>
    <source>
        <strain evidence="11 12">DSM 13275</strain>
    </source>
</reference>
<dbReference type="NCBIfam" id="TIGR01069">
    <property type="entry name" value="mutS2"/>
    <property type="match status" value="1"/>
</dbReference>
<dbReference type="InterPro" id="IPR027417">
    <property type="entry name" value="P-loop_NTPase"/>
</dbReference>
<evidence type="ECO:0000256" key="5">
    <source>
        <dbReference type="ARBA" id="ARBA00022840"/>
    </source>
</evidence>
<evidence type="ECO:0000256" key="2">
    <source>
        <dbReference type="ARBA" id="ARBA00022730"/>
    </source>
</evidence>
<dbReference type="InterPro" id="IPR007696">
    <property type="entry name" value="DNA_mismatch_repair_MutS_core"/>
</dbReference>
<dbReference type="GO" id="GO:0045910">
    <property type="term" value="P:negative regulation of DNA recombination"/>
    <property type="evidence" value="ECO:0007669"/>
    <property type="project" value="InterPro"/>
</dbReference>
<dbReference type="Pfam" id="PF00488">
    <property type="entry name" value="MutS_V"/>
    <property type="match status" value="1"/>
</dbReference>
<dbReference type="InterPro" id="IPR036063">
    <property type="entry name" value="Smr_dom_sf"/>
</dbReference>
<evidence type="ECO:0000256" key="3">
    <source>
        <dbReference type="ARBA" id="ARBA00022741"/>
    </source>
</evidence>
<organism evidence="11 12">
    <name type="scientific">Peptacetobacter hiranonis (strain DSM 13275 / JCM 10541 / KCTC 15199 / TO-931)</name>
    <name type="common">Clostridium hiranonis</name>
    <dbReference type="NCBI Taxonomy" id="500633"/>
    <lineage>
        <taxon>Bacteria</taxon>
        <taxon>Bacillati</taxon>
        <taxon>Bacillota</taxon>
        <taxon>Clostridia</taxon>
        <taxon>Peptostreptococcales</taxon>
        <taxon>Peptostreptococcaceae</taxon>
        <taxon>Peptacetobacter</taxon>
    </lineage>
</organism>